<feature type="active site" description="Nucleophile" evidence="9">
    <location>
        <position position="342"/>
    </location>
</feature>
<dbReference type="GO" id="GO:0033743">
    <property type="term" value="F:peptide-methionine (R)-S-oxide reductase activity"/>
    <property type="evidence" value="ECO:0007669"/>
    <property type="project" value="UniProtKB-UniRule"/>
</dbReference>
<comment type="function">
    <text evidence="5 10">Has an important function as a repair enzyme for proteins that have been inactivated by oxidation. Catalyzes the reversible oxidation-reduction of methionine sulfoxide in proteins to methionine.</text>
</comment>
<dbReference type="PANTHER" id="PTHR10173">
    <property type="entry name" value="METHIONINE SULFOXIDE REDUCTASE"/>
    <property type="match status" value="1"/>
</dbReference>
<evidence type="ECO:0000256" key="2">
    <source>
        <dbReference type="ARBA" id="ARBA00011017"/>
    </source>
</evidence>
<reference evidence="12 13" key="1">
    <citation type="submission" date="2020-08" db="EMBL/GenBank/DDBJ databases">
        <authorList>
            <person name="Liu C."/>
            <person name="Sun Q."/>
        </authorList>
    </citation>
    <scope>NUCLEOTIDE SEQUENCE [LARGE SCALE GENOMIC DNA]</scope>
    <source>
        <strain evidence="12 13">N22</strain>
    </source>
</reference>
<dbReference type="AlphaFoldDB" id="A0A842JEW2"/>
<comment type="catalytic activity">
    <reaction evidence="8 10">
        <text>[thioredoxin]-disulfide + L-methionine + H2O = L-methionine (S)-S-oxide + [thioredoxin]-dithiol</text>
        <dbReference type="Rhea" id="RHEA:19993"/>
        <dbReference type="Rhea" id="RHEA-COMP:10698"/>
        <dbReference type="Rhea" id="RHEA-COMP:10700"/>
        <dbReference type="ChEBI" id="CHEBI:15377"/>
        <dbReference type="ChEBI" id="CHEBI:29950"/>
        <dbReference type="ChEBI" id="CHEBI:50058"/>
        <dbReference type="ChEBI" id="CHEBI:57844"/>
        <dbReference type="ChEBI" id="CHEBI:58772"/>
        <dbReference type="EC" id="1.8.4.11"/>
    </reaction>
</comment>
<proteinExistence type="inferred from homology"/>
<dbReference type="HAMAP" id="MF_01401">
    <property type="entry name" value="MsrA"/>
    <property type="match status" value="1"/>
</dbReference>
<dbReference type="Gene3D" id="2.170.150.20">
    <property type="entry name" value="Peptide methionine sulfoxide reductase"/>
    <property type="match status" value="1"/>
</dbReference>
<dbReference type="Proteomes" id="UP000587396">
    <property type="component" value="Unassembled WGS sequence"/>
</dbReference>
<comment type="catalytic activity">
    <reaction evidence="6 10">
        <text>L-methionyl-[protein] + [thioredoxin]-disulfide + H2O = L-methionyl-(S)-S-oxide-[protein] + [thioredoxin]-dithiol</text>
        <dbReference type="Rhea" id="RHEA:14217"/>
        <dbReference type="Rhea" id="RHEA-COMP:10698"/>
        <dbReference type="Rhea" id="RHEA-COMP:10700"/>
        <dbReference type="Rhea" id="RHEA-COMP:12313"/>
        <dbReference type="Rhea" id="RHEA-COMP:12315"/>
        <dbReference type="ChEBI" id="CHEBI:15377"/>
        <dbReference type="ChEBI" id="CHEBI:16044"/>
        <dbReference type="ChEBI" id="CHEBI:29950"/>
        <dbReference type="ChEBI" id="CHEBI:44120"/>
        <dbReference type="ChEBI" id="CHEBI:50058"/>
        <dbReference type="EC" id="1.8.4.11"/>
    </reaction>
</comment>
<evidence type="ECO:0000256" key="5">
    <source>
        <dbReference type="ARBA" id="ARBA00024679"/>
    </source>
</evidence>
<dbReference type="GO" id="GO:0005737">
    <property type="term" value="C:cytoplasm"/>
    <property type="evidence" value="ECO:0007669"/>
    <property type="project" value="TreeGrafter"/>
</dbReference>
<organism evidence="12 13">
    <name type="scientific">Gordonibacter massiliensis</name>
    <name type="common">ex Traore et al. 2017</name>
    <dbReference type="NCBI Taxonomy" id="1841863"/>
    <lineage>
        <taxon>Bacteria</taxon>
        <taxon>Bacillati</taxon>
        <taxon>Actinomycetota</taxon>
        <taxon>Coriobacteriia</taxon>
        <taxon>Eggerthellales</taxon>
        <taxon>Eggerthellaceae</taxon>
        <taxon>Gordonibacter</taxon>
    </lineage>
</organism>
<dbReference type="NCBIfam" id="TIGR00357">
    <property type="entry name" value="peptide-methionine (R)-S-oxide reductase MsrB"/>
    <property type="match status" value="1"/>
</dbReference>
<evidence type="ECO:0000256" key="8">
    <source>
        <dbReference type="ARBA" id="ARBA00048782"/>
    </source>
</evidence>
<dbReference type="GO" id="GO:0030091">
    <property type="term" value="P:protein repair"/>
    <property type="evidence" value="ECO:0007669"/>
    <property type="project" value="InterPro"/>
</dbReference>
<evidence type="ECO:0000313" key="13">
    <source>
        <dbReference type="Proteomes" id="UP000587396"/>
    </source>
</evidence>
<dbReference type="InterPro" id="IPR011057">
    <property type="entry name" value="Mss4-like_sf"/>
</dbReference>
<dbReference type="EMBL" id="JACMSE010000001">
    <property type="protein sequence ID" value="MBC2887879.1"/>
    <property type="molecule type" value="Genomic_DNA"/>
</dbReference>
<sequence length="372" mass="40446">MALVGLSCTSQNTGEGGSAPMFANLGNDLTYNEAKALPLEHADIDRNNLHEVYFAGGCFWGVDAYFSLVPGVADTVSGYANGTTENPTYQEVCRGNTGFAETVRVRYDPSAVSLETLVGQYFGLVDPLSENRQGNDVGTQYRTGVYYTDEADRSALEKAFESEEANVGQNLAVELEPLANFYEAEEYHQDYLDKNPTGYCHIGFSGLKAFADDAGGKGSLDPTRYQKLDDPALRYQLTKEQYDVTQNAGTERAYTGAYHDNHEQGIYVDVATGEPLFSSADKFDSGTGWPSFTKPIDPDVVVKREDGSYGMNRTEVSSRVGDSHLGHVFTDGPADKGGLRYCINSASLRFVPLADMDAEGYGDLKPLVEDAG</sequence>
<comment type="caution">
    <text evidence="12">The sequence shown here is derived from an EMBL/GenBank/DDBJ whole genome shotgun (WGS) entry which is preliminary data.</text>
</comment>
<feature type="domain" description="MsrB" evidence="11">
    <location>
        <begin position="230"/>
        <end position="353"/>
    </location>
</feature>
<comment type="catalytic activity">
    <reaction evidence="7 9">
        <text>L-methionyl-[protein] + [thioredoxin]-disulfide + H2O = L-methionyl-(R)-S-oxide-[protein] + [thioredoxin]-dithiol</text>
        <dbReference type="Rhea" id="RHEA:24164"/>
        <dbReference type="Rhea" id="RHEA-COMP:10698"/>
        <dbReference type="Rhea" id="RHEA-COMP:10700"/>
        <dbReference type="Rhea" id="RHEA-COMP:12313"/>
        <dbReference type="Rhea" id="RHEA-COMP:12314"/>
        <dbReference type="ChEBI" id="CHEBI:15377"/>
        <dbReference type="ChEBI" id="CHEBI:16044"/>
        <dbReference type="ChEBI" id="CHEBI:29950"/>
        <dbReference type="ChEBI" id="CHEBI:45764"/>
        <dbReference type="ChEBI" id="CHEBI:50058"/>
        <dbReference type="EC" id="1.8.4.12"/>
    </reaction>
</comment>
<dbReference type="InterPro" id="IPR002569">
    <property type="entry name" value="Met_Sox_Rdtase_MsrA_dom"/>
</dbReference>
<evidence type="ECO:0000256" key="10">
    <source>
        <dbReference type="HAMAP-Rule" id="MF_01401"/>
    </source>
</evidence>
<evidence type="ECO:0000256" key="4">
    <source>
        <dbReference type="ARBA" id="ARBA00023268"/>
    </source>
</evidence>
<dbReference type="GO" id="GO:0008113">
    <property type="term" value="F:peptide-methionine (S)-S-oxide reductase activity"/>
    <property type="evidence" value="ECO:0007669"/>
    <property type="project" value="UniProtKB-UniRule"/>
</dbReference>
<dbReference type="Pfam" id="PF01641">
    <property type="entry name" value="SelR"/>
    <property type="match status" value="1"/>
</dbReference>
<dbReference type="SUPFAM" id="SSF51316">
    <property type="entry name" value="Mss4-like"/>
    <property type="match status" value="1"/>
</dbReference>
<comment type="caution">
    <text evidence="9">Lacks conserved residue(s) required for the propagation of feature annotation.</text>
</comment>
<accession>A0A842JEW2</accession>
<dbReference type="InterPro" id="IPR028427">
    <property type="entry name" value="Met_Sox_Rdtase_MsrB"/>
</dbReference>
<keyword evidence="3 9" id="KW-0560">Oxidoreductase</keyword>
<dbReference type="HAMAP" id="MF_01400">
    <property type="entry name" value="MsrB"/>
    <property type="match status" value="1"/>
</dbReference>
<dbReference type="EC" id="1.8.4.12" evidence="9"/>
<comment type="similarity">
    <text evidence="1">In the C-terminal section; belongs to the MsrB Met sulfoxide reductase family.</text>
</comment>
<evidence type="ECO:0000313" key="12">
    <source>
        <dbReference type="EMBL" id="MBC2887879.1"/>
    </source>
</evidence>
<feature type="active site" evidence="10">
    <location>
        <position position="58"/>
    </location>
</feature>
<dbReference type="InterPro" id="IPR002579">
    <property type="entry name" value="Met_Sox_Rdtase_MsrB_dom"/>
</dbReference>
<evidence type="ECO:0000259" key="11">
    <source>
        <dbReference type="PROSITE" id="PS51790"/>
    </source>
</evidence>
<dbReference type="EC" id="1.8.4.11" evidence="10"/>
<keyword evidence="13" id="KW-1185">Reference proteome</keyword>
<dbReference type="NCBIfam" id="TIGR00401">
    <property type="entry name" value="msrA"/>
    <property type="match status" value="1"/>
</dbReference>
<evidence type="ECO:0000256" key="9">
    <source>
        <dbReference type="HAMAP-Rule" id="MF_01400"/>
    </source>
</evidence>
<comment type="similarity">
    <text evidence="9">Belongs to the MsrB Met sulfoxide reductase family.</text>
</comment>
<comment type="similarity">
    <text evidence="2">In the N-terminal section; belongs to the MsrA Met sulfoxide reductase family.</text>
</comment>
<comment type="similarity">
    <text evidence="10">Belongs to the MsrA Met sulfoxide reductase family.</text>
</comment>
<evidence type="ECO:0000256" key="1">
    <source>
        <dbReference type="ARBA" id="ARBA00008076"/>
    </source>
</evidence>
<dbReference type="SUPFAM" id="SSF55068">
    <property type="entry name" value="Peptide methionine sulfoxide reductase"/>
    <property type="match status" value="1"/>
</dbReference>
<dbReference type="GO" id="GO:0006979">
    <property type="term" value="P:response to oxidative stress"/>
    <property type="evidence" value="ECO:0007669"/>
    <property type="project" value="InterPro"/>
</dbReference>
<dbReference type="InterPro" id="IPR036509">
    <property type="entry name" value="Met_Sox_Rdtase_MsrA_sf"/>
</dbReference>
<evidence type="ECO:0000256" key="6">
    <source>
        <dbReference type="ARBA" id="ARBA00047806"/>
    </source>
</evidence>
<evidence type="ECO:0000256" key="7">
    <source>
        <dbReference type="ARBA" id="ARBA00048488"/>
    </source>
</evidence>
<dbReference type="Gene3D" id="3.30.1060.10">
    <property type="entry name" value="Peptide methionine sulphoxide reductase MsrA"/>
    <property type="match status" value="1"/>
</dbReference>
<dbReference type="PROSITE" id="PS51790">
    <property type="entry name" value="MSRB"/>
    <property type="match status" value="1"/>
</dbReference>
<dbReference type="FunFam" id="2.170.150.20:FF:000003">
    <property type="entry name" value="Peptide methionine sulfoxide reductase MsrB"/>
    <property type="match status" value="1"/>
</dbReference>
<evidence type="ECO:0000256" key="3">
    <source>
        <dbReference type="ARBA" id="ARBA00023002"/>
    </source>
</evidence>
<dbReference type="PANTHER" id="PTHR10173:SF59">
    <property type="entry name" value="PEPTIDE METHIONINE SULFOXIDE REDUCTASE MSRA_MSRB"/>
    <property type="match status" value="1"/>
</dbReference>
<dbReference type="Pfam" id="PF01625">
    <property type="entry name" value="PMSR"/>
    <property type="match status" value="1"/>
</dbReference>
<name>A0A842JEW2_9ACTN</name>
<protein>
    <recommendedName>
        <fullName evidence="9 10">Multifunctional fusion protein</fullName>
    </recommendedName>
    <domain>
        <recommendedName>
            <fullName evidence="10">Peptide methionine sulfoxide reductase MsrA</fullName>
            <shortName evidence="10">Protein-methionine-S-oxide reductase</shortName>
            <ecNumber evidence="10">1.8.4.11</ecNumber>
        </recommendedName>
        <alternativeName>
            <fullName evidence="10">Peptide-methionine (S)-S-oxide reductase</fullName>
            <shortName evidence="10">Peptide Met(O) reductase</shortName>
        </alternativeName>
    </domain>
    <domain>
        <recommendedName>
            <fullName evidence="9">Peptide methionine sulfoxide reductase MsrB</fullName>
            <ecNumber evidence="9">1.8.4.12</ecNumber>
        </recommendedName>
        <alternativeName>
            <fullName evidence="9">Peptide-methionine (R)-S-oxide reductase</fullName>
        </alternativeName>
    </domain>
</protein>
<gene>
    <name evidence="9 12" type="primary">msrB</name>
    <name evidence="10" type="synonym">msrA</name>
    <name evidence="12" type="ORF">H7313_00635</name>
</gene>
<keyword evidence="4" id="KW-0511">Multifunctional enzyme</keyword>